<dbReference type="Ensembl" id="ENSOMYT00000126365.1">
    <property type="protein sequence ID" value="ENSOMYP00000114935.1"/>
    <property type="gene ID" value="ENSOMYG00000046802.2"/>
</dbReference>
<reference evidence="2" key="3">
    <citation type="submission" date="2025-09" db="UniProtKB">
        <authorList>
            <consortium name="Ensembl"/>
        </authorList>
    </citation>
    <scope>IDENTIFICATION</scope>
</reference>
<dbReference type="GeneTree" id="ENSGT00390000016333"/>
<accession>A0A8K9V451</accession>
<dbReference type="Pfam" id="PF04669">
    <property type="entry name" value="PBDC1"/>
    <property type="match status" value="1"/>
</dbReference>
<evidence type="ECO:0000313" key="3">
    <source>
        <dbReference type="Proteomes" id="UP000694395"/>
    </source>
</evidence>
<evidence type="ECO:0000259" key="1">
    <source>
        <dbReference type="Pfam" id="PF04669"/>
    </source>
</evidence>
<evidence type="ECO:0000313" key="2">
    <source>
        <dbReference type="Ensembl" id="ENSOMYP00000114935.1"/>
    </source>
</evidence>
<dbReference type="Gene3D" id="1.10.3560.10">
    <property type="entry name" value="yst0336 like domain"/>
    <property type="match status" value="1"/>
</dbReference>
<organism evidence="2 3">
    <name type="scientific">Oncorhynchus mykiss</name>
    <name type="common">Rainbow trout</name>
    <name type="synonym">Salmo gairdneri</name>
    <dbReference type="NCBI Taxonomy" id="8022"/>
    <lineage>
        <taxon>Eukaryota</taxon>
        <taxon>Metazoa</taxon>
        <taxon>Chordata</taxon>
        <taxon>Craniata</taxon>
        <taxon>Vertebrata</taxon>
        <taxon>Euteleostomi</taxon>
        <taxon>Actinopterygii</taxon>
        <taxon>Neopterygii</taxon>
        <taxon>Teleostei</taxon>
        <taxon>Protacanthopterygii</taxon>
        <taxon>Salmoniformes</taxon>
        <taxon>Salmonidae</taxon>
        <taxon>Salmoninae</taxon>
        <taxon>Oncorhynchus</taxon>
    </lineage>
</organism>
<keyword evidence="3" id="KW-1185">Reference proteome</keyword>
<feature type="domain" description="Polysaccharide biosynthesis" evidence="1">
    <location>
        <begin position="35"/>
        <end position="137"/>
    </location>
</feature>
<proteinExistence type="predicted"/>
<sequence length="221" mass="24625">MASGNGIASLGVEGATAAAQALSLPAEAYGNDPQLEVMWAMKAYNHAEIYFNLISSVDPSNLKLTKVDDQIYTSFRESFSDLNIKNLDPDMLKTADAKEKWRPFCNQFDGVVEDFNYGTLLRLDCEKDYTEENTIFGMFSESLLHIQNVVTVKKWHEEHSSVRVLCSPVTTPVLTAIMLFLQPPGSSSLPSRSLGTEKDSTPLYFRPKNSLLNPYPITFLA</sequence>
<name>A0A8K9V451_ONCMY</name>
<dbReference type="InterPro" id="IPR021148">
    <property type="entry name" value="Polysacc_synth_dom"/>
</dbReference>
<dbReference type="PANTHER" id="PTHR13410">
    <property type="entry name" value="PROTEIN PBDC1"/>
    <property type="match status" value="1"/>
</dbReference>
<reference evidence="2" key="1">
    <citation type="submission" date="2020-07" db="EMBL/GenBank/DDBJ databases">
        <title>A long reads based de novo assembly of the rainbow trout Arlee double haploid line genome.</title>
        <authorList>
            <person name="Gao G."/>
            <person name="Palti Y."/>
        </authorList>
    </citation>
    <scope>NUCLEOTIDE SEQUENCE [LARGE SCALE GENOMIC DNA]</scope>
</reference>
<dbReference type="GO" id="GO:0005737">
    <property type="term" value="C:cytoplasm"/>
    <property type="evidence" value="ECO:0007669"/>
    <property type="project" value="TreeGrafter"/>
</dbReference>
<dbReference type="Proteomes" id="UP000694395">
    <property type="component" value="Chromosome 5"/>
</dbReference>
<dbReference type="AlphaFoldDB" id="A0A8K9V451"/>
<reference evidence="2" key="2">
    <citation type="submission" date="2025-08" db="UniProtKB">
        <authorList>
            <consortium name="Ensembl"/>
        </authorList>
    </citation>
    <scope>IDENTIFICATION</scope>
</reference>
<dbReference type="InterPro" id="IPR008476">
    <property type="entry name" value="PBDC1_metazoa/fungi"/>
</dbReference>
<dbReference type="PANTHER" id="PTHR13410:SF9">
    <property type="entry name" value="PROTEIN PBDC1"/>
    <property type="match status" value="1"/>
</dbReference>
<protein>
    <recommendedName>
        <fullName evidence="1">Polysaccharide biosynthesis domain-containing protein</fullName>
    </recommendedName>
</protein>
<dbReference type="InterPro" id="IPR023139">
    <property type="entry name" value="PBDC1-like_dom_sf"/>
</dbReference>